<dbReference type="GO" id="GO:0003677">
    <property type="term" value="F:DNA binding"/>
    <property type="evidence" value="ECO:0007669"/>
    <property type="project" value="UniProtKB-UniRule"/>
</dbReference>
<evidence type="ECO:0000259" key="6">
    <source>
        <dbReference type="PROSITE" id="PS50950"/>
    </source>
</evidence>
<keyword evidence="7" id="KW-1185">Reference proteome</keyword>
<evidence type="ECO:0000256" key="3">
    <source>
        <dbReference type="ARBA" id="ARBA00022833"/>
    </source>
</evidence>
<dbReference type="InterPro" id="IPR038441">
    <property type="entry name" value="THAP_Znf_sf"/>
</dbReference>
<evidence type="ECO:0000256" key="4">
    <source>
        <dbReference type="ARBA" id="ARBA00023125"/>
    </source>
</evidence>
<dbReference type="InterPro" id="IPR006612">
    <property type="entry name" value="THAP_Znf"/>
</dbReference>
<proteinExistence type="predicted"/>
<keyword evidence="4 5" id="KW-0238">DNA-binding</keyword>
<keyword evidence="2 5" id="KW-0863">Zinc-finger</keyword>
<reference evidence="8" key="1">
    <citation type="submission" date="2025-08" db="UniProtKB">
        <authorList>
            <consortium name="RefSeq"/>
        </authorList>
    </citation>
    <scope>IDENTIFICATION</scope>
</reference>
<sequence>MVKYCVLKNCKTVWNPLVDVGFHSFPRTNEDLLAKWIASIPRELLPRWTDNSNICSKHFEKNCYESGCIVRRQLKKDAVPTIFKCSDEDDNLMSKINLGSLQQPGDSNQSVTSSNNIVFHNDIPDLRTIRKIDVAVQVESRYLPVSPDKAKLKRDIKVLQQRLRRRNEALTSLKLLVAQLKMYQGIHRTHSE</sequence>
<evidence type="ECO:0000256" key="5">
    <source>
        <dbReference type="PROSITE-ProRule" id="PRU00309"/>
    </source>
</evidence>
<dbReference type="SUPFAM" id="SSF57716">
    <property type="entry name" value="Glucocorticoid receptor-like (DNA-binding domain)"/>
    <property type="match status" value="1"/>
</dbReference>
<dbReference type="SMART" id="SM00692">
    <property type="entry name" value="DM3"/>
    <property type="match status" value="1"/>
</dbReference>
<keyword evidence="3" id="KW-0862">Zinc</keyword>
<accession>A0A6P3XAH0</accession>
<dbReference type="SMART" id="SM00980">
    <property type="entry name" value="THAP"/>
    <property type="match status" value="1"/>
</dbReference>
<keyword evidence="1" id="KW-0479">Metal-binding</keyword>
<dbReference type="RefSeq" id="XP_014475257.1">
    <property type="nucleotide sequence ID" value="XM_014619771.1"/>
</dbReference>
<dbReference type="GO" id="GO:0008270">
    <property type="term" value="F:zinc ion binding"/>
    <property type="evidence" value="ECO:0007669"/>
    <property type="project" value="UniProtKB-KW"/>
</dbReference>
<protein>
    <submittedName>
        <fullName evidence="8">THAP domain-containing protein 1-like</fullName>
    </submittedName>
</protein>
<evidence type="ECO:0000313" key="7">
    <source>
        <dbReference type="Proteomes" id="UP000515204"/>
    </source>
</evidence>
<dbReference type="Gene3D" id="6.20.210.20">
    <property type="entry name" value="THAP domain"/>
    <property type="match status" value="1"/>
</dbReference>
<gene>
    <name evidence="8" type="primary">LOC106744750</name>
</gene>
<evidence type="ECO:0000256" key="1">
    <source>
        <dbReference type="ARBA" id="ARBA00022723"/>
    </source>
</evidence>
<dbReference type="KEGG" id="dqu:106744750"/>
<dbReference type="Pfam" id="PF05485">
    <property type="entry name" value="THAP"/>
    <property type="match status" value="1"/>
</dbReference>
<evidence type="ECO:0000256" key="2">
    <source>
        <dbReference type="ARBA" id="ARBA00022771"/>
    </source>
</evidence>
<feature type="domain" description="THAP-type" evidence="6">
    <location>
        <begin position="1"/>
        <end position="83"/>
    </location>
</feature>
<dbReference type="GeneID" id="106744750"/>
<organism evidence="7 8">
    <name type="scientific">Dinoponera quadriceps</name>
    <name type="common">South American ant</name>
    <dbReference type="NCBI Taxonomy" id="609295"/>
    <lineage>
        <taxon>Eukaryota</taxon>
        <taxon>Metazoa</taxon>
        <taxon>Ecdysozoa</taxon>
        <taxon>Arthropoda</taxon>
        <taxon>Hexapoda</taxon>
        <taxon>Insecta</taxon>
        <taxon>Pterygota</taxon>
        <taxon>Neoptera</taxon>
        <taxon>Endopterygota</taxon>
        <taxon>Hymenoptera</taxon>
        <taxon>Apocrita</taxon>
        <taxon>Aculeata</taxon>
        <taxon>Formicoidea</taxon>
        <taxon>Formicidae</taxon>
        <taxon>Ponerinae</taxon>
        <taxon>Ponerini</taxon>
        <taxon>Dinoponera</taxon>
    </lineage>
</organism>
<dbReference type="PANTHER" id="PTHR46927:SF3">
    <property type="entry name" value="THAP-TYPE DOMAIN-CONTAINING PROTEIN"/>
    <property type="match status" value="1"/>
</dbReference>
<evidence type="ECO:0000313" key="8">
    <source>
        <dbReference type="RefSeq" id="XP_014475257.1"/>
    </source>
</evidence>
<name>A0A6P3XAH0_DINQU</name>
<dbReference type="Proteomes" id="UP000515204">
    <property type="component" value="Unplaced"/>
</dbReference>
<dbReference type="InterPro" id="IPR052224">
    <property type="entry name" value="THAP_domain_protein"/>
</dbReference>
<dbReference type="AlphaFoldDB" id="A0A6P3XAH0"/>
<dbReference type="PROSITE" id="PS50950">
    <property type="entry name" value="ZF_THAP"/>
    <property type="match status" value="1"/>
</dbReference>
<dbReference type="PANTHER" id="PTHR46927">
    <property type="entry name" value="AGAP005574-PA"/>
    <property type="match status" value="1"/>
</dbReference>
<dbReference type="OrthoDB" id="7677610at2759"/>